<reference evidence="2 3" key="1">
    <citation type="submission" date="2024-09" db="EMBL/GenBank/DDBJ databases">
        <authorList>
            <person name="Sun Q."/>
            <person name="Mori K."/>
        </authorList>
    </citation>
    <scope>NUCLEOTIDE SEQUENCE [LARGE SCALE GENOMIC DNA]</scope>
    <source>
        <strain evidence="2 3">TBRC 4575</strain>
    </source>
</reference>
<feature type="transmembrane region" description="Helical" evidence="1">
    <location>
        <begin position="12"/>
        <end position="32"/>
    </location>
</feature>
<name>A0ABV6K2K6_9LACO</name>
<dbReference type="EMBL" id="JBHLUK010000055">
    <property type="protein sequence ID" value="MFC0423616.1"/>
    <property type="molecule type" value="Genomic_DNA"/>
</dbReference>
<keyword evidence="3" id="KW-1185">Reference proteome</keyword>
<proteinExistence type="predicted"/>
<sequence>MTRYQFHYSRLAQLTNGTLGAGLLLVGSALNLSPSFSWLLHLFGLVLGLAGIAVLVIAGYRLLGDPVVLAVTADGIDYYYGTLNRHKRIHLPWSNIRTIKIGDVTYHQQTDYGTLPLKVEYVTITVTPGFLASYSALKDNLFLSGDDLRIVTSQLRHFRVQKLTAGIDAYRDQA</sequence>
<evidence type="ECO:0008006" key="4">
    <source>
        <dbReference type="Google" id="ProtNLM"/>
    </source>
</evidence>
<protein>
    <recommendedName>
        <fullName evidence="4">Integral membrane protein</fullName>
    </recommendedName>
</protein>
<evidence type="ECO:0000313" key="2">
    <source>
        <dbReference type="EMBL" id="MFC0423616.1"/>
    </source>
</evidence>
<evidence type="ECO:0000256" key="1">
    <source>
        <dbReference type="SAM" id="Phobius"/>
    </source>
</evidence>
<dbReference type="RefSeq" id="WP_137645931.1">
    <property type="nucleotide sequence ID" value="NZ_BAABRM010000030.1"/>
</dbReference>
<organism evidence="2 3">
    <name type="scientific">Lactiplantibacillus plajomi</name>
    <dbReference type="NCBI Taxonomy" id="1457217"/>
    <lineage>
        <taxon>Bacteria</taxon>
        <taxon>Bacillati</taxon>
        <taxon>Bacillota</taxon>
        <taxon>Bacilli</taxon>
        <taxon>Lactobacillales</taxon>
        <taxon>Lactobacillaceae</taxon>
        <taxon>Lactiplantibacillus</taxon>
    </lineage>
</organism>
<accession>A0ABV6K2K6</accession>
<dbReference type="Proteomes" id="UP001589855">
    <property type="component" value="Unassembled WGS sequence"/>
</dbReference>
<comment type="caution">
    <text evidence="2">The sequence shown here is derived from an EMBL/GenBank/DDBJ whole genome shotgun (WGS) entry which is preliminary data.</text>
</comment>
<evidence type="ECO:0000313" key="3">
    <source>
        <dbReference type="Proteomes" id="UP001589855"/>
    </source>
</evidence>
<keyword evidence="1" id="KW-0472">Membrane</keyword>
<keyword evidence="1" id="KW-0812">Transmembrane</keyword>
<feature type="transmembrane region" description="Helical" evidence="1">
    <location>
        <begin position="38"/>
        <end position="60"/>
    </location>
</feature>
<keyword evidence="1" id="KW-1133">Transmembrane helix</keyword>
<gene>
    <name evidence="2" type="ORF">ACFFGS_05715</name>
</gene>